<accession>A0A4Y2UAI6</accession>
<dbReference type="InterPro" id="IPR019819">
    <property type="entry name" value="Carboxylesterase_B_CS"/>
</dbReference>
<evidence type="ECO:0000256" key="2">
    <source>
        <dbReference type="ARBA" id="ARBA00022487"/>
    </source>
</evidence>
<reference evidence="8 9" key="1">
    <citation type="journal article" date="2019" name="Sci. Rep.">
        <title>Orb-weaving spider Araneus ventricosus genome elucidates the spidroin gene catalogue.</title>
        <authorList>
            <person name="Kono N."/>
            <person name="Nakamura H."/>
            <person name="Ohtoshi R."/>
            <person name="Moran D.A.P."/>
            <person name="Shinohara A."/>
            <person name="Yoshida Y."/>
            <person name="Fujiwara M."/>
            <person name="Mori M."/>
            <person name="Tomita M."/>
            <person name="Arakawa K."/>
        </authorList>
    </citation>
    <scope>NUCLEOTIDE SEQUENCE [LARGE SCALE GENOMIC DNA]</scope>
</reference>
<name>A0A4Y2UAI6_ARAVE</name>
<evidence type="ECO:0000256" key="1">
    <source>
        <dbReference type="ARBA" id="ARBA00005964"/>
    </source>
</evidence>
<evidence type="ECO:0000259" key="6">
    <source>
        <dbReference type="Pfam" id="PF00135"/>
    </source>
</evidence>
<sequence>MRRSAEGFRNPLPNNNAKSMESSKRKFESYANKVKVFNEIRANFWCLLNFLFLICTLRVHGQRGDPRVYTNSGGVVGSLVHVNDMLSNRQIDVKQFLGIPFAEPPVGDLRFQKPQFHGAWDEDLECKDMPKACVQYMEAPYPWRMSPDDPNISEDCLYLNVWVPKDASPENKKSVFFWIYGGGFFMGSNRQEIYDGRVIAALGDV</sequence>
<dbReference type="InterPro" id="IPR050654">
    <property type="entry name" value="AChE-related_enzymes"/>
</dbReference>
<dbReference type="GO" id="GO:0005886">
    <property type="term" value="C:plasma membrane"/>
    <property type="evidence" value="ECO:0007669"/>
    <property type="project" value="TreeGrafter"/>
</dbReference>
<evidence type="ECO:0000256" key="3">
    <source>
        <dbReference type="ARBA" id="ARBA00022801"/>
    </source>
</evidence>
<keyword evidence="2" id="KW-0719">Serine esterase</keyword>
<dbReference type="AlphaFoldDB" id="A0A4Y2UAI6"/>
<dbReference type="GO" id="GO:0019695">
    <property type="term" value="P:choline metabolic process"/>
    <property type="evidence" value="ECO:0007669"/>
    <property type="project" value="TreeGrafter"/>
</dbReference>
<dbReference type="SUPFAM" id="SSF53474">
    <property type="entry name" value="alpha/beta-Hydrolases"/>
    <property type="match status" value="1"/>
</dbReference>
<dbReference type="EMBL" id="BGPR01035281">
    <property type="protein sequence ID" value="GBO10039.1"/>
    <property type="molecule type" value="Genomic_DNA"/>
</dbReference>
<keyword evidence="4" id="KW-0325">Glycoprotein</keyword>
<dbReference type="PROSITE" id="PS00941">
    <property type="entry name" value="CARBOXYLESTERASE_B_2"/>
    <property type="match status" value="1"/>
</dbReference>
<evidence type="ECO:0000313" key="9">
    <source>
        <dbReference type="Proteomes" id="UP000499080"/>
    </source>
</evidence>
<dbReference type="PANTHER" id="PTHR43918:SF4">
    <property type="entry name" value="CARBOXYLIC ESTER HYDROLASE"/>
    <property type="match status" value="1"/>
</dbReference>
<organism evidence="8 9">
    <name type="scientific">Araneus ventricosus</name>
    <name type="common">Orbweaver spider</name>
    <name type="synonym">Epeira ventricosa</name>
    <dbReference type="NCBI Taxonomy" id="182803"/>
    <lineage>
        <taxon>Eukaryota</taxon>
        <taxon>Metazoa</taxon>
        <taxon>Ecdysozoa</taxon>
        <taxon>Arthropoda</taxon>
        <taxon>Chelicerata</taxon>
        <taxon>Arachnida</taxon>
        <taxon>Araneae</taxon>
        <taxon>Araneomorphae</taxon>
        <taxon>Entelegynae</taxon>
        <taxon>Araneoidea</taxon>
        <taxon>Araneidae</taxon>
        <taxon>Araneus</taxon>
    </lineage>
</organism>
<dbReference type="OrthoDB" id="6508095at2759"/>
<proteinExistence type="inferred from homology"/>
<dbReference type="GO" id="GO:0003990">
    <property type="term" value="F:acetylcholinesterase activity"/>
    <property type="evidence" value="ECO:0007669"/>
    <property type="project" value="TreeGrafter"/>
</dbReference>
<dbReference type="EMBL" id="BGPR01035270">
    <property type="protein sequence ID" value="GBO10025.1"/>
    <property type="molecule type" value="Genomic_DNA"/>
</dbReference>
<comment type="caution">
    <text evidence="8">The sequence shown here is derived from an EMBL/GenBank/DDBJ whole genome shotgun (WGS) entry which is preliminary data.</text>
</comment>
<keyword evidence="9" id="KW-1185">Reference proteome</keyword>
<keyword evidence="3" id="KW-0378">Hydrolase</keyword>
<comment type="similarity">
    <text evidence="1">Belongs to the type-B carboxylesterase/lipase family.</text>
</comment>
<evidence type="ECO:0000256" key="4">
    <source>
        <dbReference type="ARBA" id="ARBA00023180"/>
    </source>
</evidence>
<evidence type="ECO:0000256" key="5">
    <source>
        <dbReference type="SAM" id="MobiDB-lite"/>
    </source>
</evidence>
<dbReference type="Gene3D" id="3.40.50.1820">
    <property type="entry name" value="alpha/beta hydrolase"/>
    <property type="match status" value="1"/>
</dbReference>
<feature type="non-terminal residue" evidence="8">
    <location>
        <position position="205"/>
    </location>
</feature>
<dbReference type="Pfam" id="PF00135">
    <property type="entry name" value="COesterase"/>
    <property type="match status" value="1"/>
</dbReference>
<dbReference type="InterPro" id="IPR029058">
    <property type="entry name" value="AB_hydrolase_fold"/>
</dbReference>
<dbReference type="GO" id="GO:0005615">
    <property type="term" value="C:extracellular space"/>
    <property type="evidence" value="ECO:0007669"/>
    <property type="project" value="TreeGrafter"/>
</dbReference>
<gene>
    <name evidence="8" type="primary">ace-1_3</name>
    <name evidence="7" type="synonym">ace-1_4</name>
    <name evidence="8" type="ORF">AVEN_164638_1</name>
    <name evidence="7" type="ORF">AVEN_254878_1</name>
</gene>
<dbReference type="PANTHER" id="PTHR43918">
    <property type="entry name" value="ACETYLCHOLINESTERASE"/>
    <property type="match status" value="1"/>
</dbReference>
<feature type="region of interest" description="Disordered" evidence="5">
    <location>
        <begin position="1"/>
        <end position="23"/>
    </location>
</feature>
<dbReference type="Proteomes" id="UP000499080">
    <property type="component" value="Unassembled WGS sequence"/>
</dbReference>
<dbReference type="GO" id="GO:0006581">
    <property type="term" value="P:acetylcholine catabolic process"/>
    <property type="evidence" value="ECO:0007669"/>
    <property type="project" value="TreeGrafter"/>
</dbReference>
<protein>
    <submittedName>
        <fullName evidence="8">Acetylcholinesterase 1</fullName>
    </submittedName>
</protein>
<feature type="domain" description="Carboxylesterase type B" evidence="6">
    <location>
        <begin position="65"/>
        <end position="205"/>
    </location>
</feature>
<evidence type="ECO:0000313" key="7">
    <source>
        <dbReference type="EMBL" id="GBO10025.1"/>
    </source>
</evidence>
<evidence type="ECO:0000313" key="8">
    <source>
        <dbReference type="EMBL" id="GBO10039.1"/>
    </source>
</evidence>
<dbReference type="InterPro" id="IPR002018">
    <property type="entry name" value="CarbesteraseB"/>
</dbReference>